<comment type="caution">
    <text evidence="1">The sequence shown here is derived from an EMBL/GenBank/DDBJ whole genome shotgun (WGS) entry which is preliminary data.</text>
</comment>
<evidence type="ECO:0000313" key="1">
    <source>
        <dbReference type="EMBL" id="EOA62861.2"/>
    </source>
</evidence>
<protein>
    <submittedName>
        <fullName evidence="1">p44-new outer membrane protein</fullName>
    </submittedName>
</protein>
<dbReference type="Proteomes" id="UP000053165">
    <property type="component" value="Unassembled WGS sequence"/>
</dbReference>
<proteinExistence type="predicted"/>
<evidence type="ECO:0000313" key="2">
    <source>
        <dbReference type="Proteomes" id="UP000053165"/>
    </source>
</evidence>
<sequence length="236" mass="24583">MRVYAITLIIKNKTKGIRDSGSKEDEADTVYLLAKELAYDVVTGQTDNLAAALAKTSGIDIVQFAKAVEISHSGIGKKVCRTRSGSSASGTYGVYAGKTENKSSGTKGNKVAVCGAEGLENTSSATSPQVLRDFVRATLGENGNGNWPTSTADGSGLPRPVTNDNAKAVATDLTKLSSDEKTIVAGLLAKTIEGGEVVEIRAVSSTSVMVNACYDLLKGNPSHYLSGCCNLIFPLL</sequence>
<accession>S6G8T0</accession>
<gene>
    <name evidence="1" type="ORF">CRT38_00130</name>
</gene>
<name>S6G8T0_ANAPH</name>
<reference evidence="1 2" key="1">
    <citation type="submission" date="2013-03" db="EMBL/GenBank/DDBJ databases">
        <title>Genome sequence of Anaplasma phagocytophilum strain CRT38.</title>
        <authorList>
            <person name="Felsheim R.F."/>
            <person name="Kurtti T.J."/>
            <person name="Munderloh U.G."/>
        </authorList>
    </citation>
    <scope>NUCLEOTIDE SEQUENCE [LARGE SCALE GENOMIC DNA]</scope>
    <source>
        <strain evidence="1 2">CRT38</strain>
    </source>
</reference>
<dbReference type="AlphaFoldDB" id="S6G8T0"/>
<organism evidence="1 2">
    <name type="scientific">Anaplasma phagocytophilum str. CRT38</name>
    <dbReference type="NCBI Taxonomy" id="1269275"/>
    <lineage>
        <taxon>Bacteria</taxon>
        <taxon>Pseudomonadati</taxon>
        <taxon>Pseudomonadota</taxon>
        <taxon>Alphaproteobacteria</taxon>
        <taxon>Rickettsiales</taxon>
        <taxon>Anaplasmataceae</taxon>
        <taxon>Anaplasma</taxon>
        <taxon>phagocytophilum group</taxon>
    </lineage>
</organism>
<dbReference type="PATRIC" id="fig|1269275.4.peg.29"/>
<dbReference type="EMBL" id="APHI01000001">
    <property type="protein sequence ID" value="EOA62861.2"/>
    <property type="molecule type" value="Genomic_DNA"/>
</dbReference>